<organism evidence="1 2">
    <name type="scientific">Euroglyphus maynei</name>
    <name type="common">Mayne's house dust mite</name>
    <dbReference type="NCBI Taxonomy" id="6958"/>
    <lineage>
        <taxon>Eukaryota</taxon>
        <taxon>Metazoa</taxon>
        <taxon>Ecdysozoa</taxon>
        <taxon>Arthropoda</taxon>
        <taxon>Chelicerata</taxon>
        <taxon>Arachnida</taxon>
        <taxon>Acari</taxon>
        <taxon>Acariformes</taxon>
        <taxon>Sarcoptiformes</taxon>
        <taxon>Astigmata</taxon>
        <taxon>Psoroptidia</taxon>
        <taxon>Analgoidea</taxon>
        <taxon>Pyroglyphidae</taxon>
        <taxon>Pyroglyphinae</taxon>
        <taxon>Euroglyphus</taxon>
    </lineage>
</organism>
<name>A0A1Y3AWM0_EURMA</name>
<proteinExistence type="predicted"/>
<reference evidence="1 2" key="1">
    <citation type="submission" date="2017-03" db="EMBL/GenBank/DDBJ databases">
        <title>Genome Survey of Euroglyphus maynei.</title>
        <authorList>
            <person name="Arlian L.G."/>
            <person name="Morgan M.S."/>
            <person name="Rider S.D."/>
        </authorList>
    </citation>
    <scope>NUCLEOTIDE SEQUENCE [LARGE SCALE GENOMIC DNA]</scope>
    <source>
        <strain evidence="1">Arlian Lab</strain>
        <tissue evidence="1">Whole body</tissue>
    </source>
</reference>
<gene>
    <name evidence="1" type="ORF">BLA29_015276</name>
</gene>
<protein>
    <submittedName>
        <fullName evidence="1">Uncharacterized protein</fullName>
    </submittedName>
</protein>
<evidence type="ECO:0000313" key="2">
    <source>
        <dbReference type="Proteomes" id="UP000194236"/>
    </source>
</evidence>
<accession>A0A1Y3AWM0</accession>
<keyword evidence="2" id="KW-1185">Reference proteome</keyword>
<sequence length="53" mass="6312">MEILQVDPRTQAYIQYKTIKKTAESILIDLREGLEEIRYDEDMDRMMATMEGE</sequence>
<dbReference type="EMBL" id="MUJZ01060476">
    <property type="protein sequence ID" value="OTF71545.1"/>
    <property type="molecule type" value="Genomic_DNA"/>
</dbReference>
<dbReference type="AlphaFoldDB" id="A0A1Y3AWM0"/>
<dbReference type="Proteomes" id="UP000194236">
    <property type="component" value="Unassembled WGS sequence"/>
</dbReference>
<comment type="caution">
    <text evidence="1">The sequence shown here is derived from an EMBL/GenBank/DDBJ whole genome shotgun (WGS) entry which is preliminary data.</text>
</comment>
<evidence type="ECO:0000313" key="1">
    <source>
        <dbReference type="EMBL" id="OTF71545.1"/>
    </source>
</evidence>